<reference evidence="1" key="1">
    <citation type="submission" date="2022-07" db="EMBL/GenBank/DDBJ databases">
        <authorList>
            <consortium name="DAFM: The Division of Animal and Food Microbiology"/>
        </authorList>
    </citation>
    <scope>NUCLEOTIDE SEQUENCE</scope>
    <source>
        <strain evidence="1">19MO01SH01-2</strain>
    </source>
</reference>
<sequence>MSATGHCDAAFRKAVLLKCYEALEVEGFTRYRMQDVDWPMEHGFHCWVGLNTGLEREYLDINPFVGVHVVPIMKLYTSLEGRKYSRSTSTYAVHMGELAPKEQAFRFTRETDVAAQAARLARLYSDAGLSYALSIGTYERLLPLLQERVPMLGAYPERVASCLYLMGRKEEARLFAEEFLQDHRDYFEGFAVPFLRILNGQ</sequence>
<comment type="caution">
    <text evidence="1">The sequence shown here is derived from an EMBL/GenBank/DDBJ whole genome shotgun (WGS) entry which is preliminary data.</text>
</comment>
<gene>
    <name evidence="1" type="ORF">QEG23_003832</name>
</gene>
<dbReference type="AlphaFoldDB" id="A0AAI9C520"/>
<evidence type="ECO:0000313" key="2">
    <source>
        <dbReference type="Proteomes" id="UP001218208"/>
    </source>
</evidence>
<dbReference type="EMBL" id="ABLOJW010000026">
    <property type="protein sequence ID" value="EKT4094279.1"/>
    <property type="molecule type" value="Genomic_DNA"/>
</dbReference>
<evidence type="ECO:0000313" key="1">
    <source>
        <dbReference type="EMBL" id="EKT4094279.1"/>
    </source>
</evidence>
<proteinExistence type="predicted"/>
<name>A0AAI9C520_STEMA</name>
<dbReference type="RefSeq" id="WP_110711247.1">
    <property type="nucleotide sequence ID" value="NZ_CP029773.1"/>
</dbReference>
<dbReference type="Proteomes" id="UP001218208">
    <property type="component" value="Unassembled WGS sequence"/>
</dbReference>
<accession>A0AAI9C520</accession>
<protein>
    <submittedName>
        <fullName evidence="1">Uncharacterized protein</fullName>
    </submittedName>
</protein>
<organism evidence="1 2">
    <name type="scientific">Stenotrophomonas maltophilia</name>
    <name type="common">Pseudomonas maltophilia</name>
    <name type="synonym">Xanthomonas maltophilia</name>
    <dbReference type="NCBI Taxonomy" id="40324"/>
    <lineage>
        <taxon>Bacteria</taxon>
        <taxon>Pseudomonadati</taxon>
        <taxon>Pseudomonadota</taxon>
        <taxon>Gammaproteobacteria</taxon>
        <taxon>Lysobacterales</taxon>
        <taxon>Lysobacteraceae</taxon>
        <taxon>Stenotrophomonas</taxon>
        <taxon>Stenotrophomonas maltophilia group</taxon>
    </lineage>
</organism>